<dbReference type="GO" id="GO:0004806">
    <property type="term" value="F:triacylglycerol lipase activity"/>
    <property type="evidence" value="ECO:0007669"/>
    <property type="project" value="UniProtKB-EC"/>
</dbReference>
<feature type="region of interest" description="Disordered" evidence="1">
    <location>
        <begin position="348"/>
        <end position="374"/>
    </location>
</feature>
<proteinExistence type="predicted"/>
<dbReference type="EMBL" id="CACSIO010000001">
    <property type="protein sequence ID" value="CAA0078500.1"/>
    <property type="molecule type" value="Genomic_DNA"/>
</dbReference>
<evidence type="ECO:0000313" key="2">
    <source>
        <dbReference type="EMBL" id="CAA0078500.1"/>
    </source>
</evidence>
<dbReference type="Proteomes" id="UP000441399">
    <property type="component" value="Unassembled WGS sequence"/>
</dbReference>
<sequence>MRYAKPLGKLFYTGSKALLDDLLRQTLHTDKAPAHQHNEYPILLMHGFMGYKSLSLFNRQFFDYFNGAKQVLQQLGYSVYAYEVSPLDPLQDRVIEWSRHVDRALKDSGAEKLHIIAHSQGAIDARVLAADTDNRCQTPHHGEIGGMGYGDKIASITSIAGPHLGTPLAEHTESKETRALITDLIDFIAMANAAQPLQVRKALDTLSRDYMVTTFNPSIQVPDMIPCYTVAANPLSEQQTSFLFDKTWQHISDIAEFDGGGANDGFVPVSSAFFEGQATALRNSNKLQWQPLGQVTTDHIGSVGLTGAGTDDPFSHIPMLVGLCQNIDTCYTQNLSLALQTDGKWRRHQHSATGSHALERSVELALQNGSKTPA</sequence>
<accession>A0A5S9MNF4</accession>
<evidence type="ECO:0000313" key="3">
    <source>
        <dbReference type="Proteomes" id="UP000441399"/>
    </source>
</evidence>
<reference evidence="2 3" key="1">
    <citation type="submission" date="2019-11" db="EMBL/GenBank/DDBJ databases">
        <authorList>
            <person name="Holert J."/>
        </authorList>
    </citation>
    <scope>NUCLEOTIDE SEQUENCE [LARGE SCALE GENOMIC DNA]</scope>
    <source>
        <strain evidence="2">SB11_3</strain>
    </source>
</reference>
<keyword evidence="3" id="KW-1185">Reference proteome</keyword>
<gene>
    <name evidence="2" type="primary">lips</name>
    <name evidence="2" type="ORF">OPDIPICF_00003</name>
</gene>
<dbReference type="OrthoDB" id="2004167at2"/>
<dbReference type="SUPFAM" id="SSF53474">
    <property type="entry name" value="alpha/beta-Hydrolases"/>
    <property type="match status" value="1"/>
</dbReference>
<dbReference type="Gene3D" id="3.40.50.1820">
    <property type="entry name" value="alpha/beta hydrolase"/>
    <property type="match status" value="1"/>
</dbReference>
<dbReference type="EC" id="3.1.1.3" evidence="2"/>
<dbReference type="InterPro" id="IPR029058">
    <property type="entry name" value="AB_hydrolase_fold"/>
</dbReference>
<protein>
    <submittedName>
        <fullName evidence="2">Triacylglycerol lipase</fullName>
        <ecNumber evidence="2">3.1.1.3</ecNumber>
    </submittedName>
</protein>
<name>A0A5S9MNF4_9GAMM</name>
<organism evidence="2 3">
    <name type="scientific">BD1-7 clade bacterium</name>
    <dbReference type="NCBI Taxonomy" id="2029982"/>
    <lineage>
        <taxon>Bacteria</taxon>
        <taxon>Pseudomonadati</taxon>
        <taxon>Pseudomonadota</taxon>
        <taxon>Gammaproteobacteria</taxon>
        <taxon>Cellvibrionales</taxon>
        <taxon>Spongiibacteraceae</taxon>
        <taxon>BD1-7 clade</taxon>
    </lineage>
</organism>
<keyword evidence="2" id="KW-0378">Hydrolase</keyword>
<dbReference type="AlphaFoldDB" id="A0A5S9MNF4"/>
<evidence type="ECO:0000256" key="1">
    <source>
        <dbReference type="SAM" id="MobiDB-lite"/>
    </source>
</evidence>